<feature type="transmembrane region" description="Helical" evidence="2">
    <location>
        <begin position="21"/>
        <end position="40"/>
    </location>
</feature>
<reference evidence="3 4" key="1">
    <citation type="submission" date="2015-08" db="EMBL/GenBank/DDBJ databases">
        <title>Draft Genome Sequence of Bacillus vietnamensis UCD-SED5.</title>
        <authorList>
            <person name="Lee R.D."/>
            <person name="Jospin G."/>
            <person name="Lang J.M."/>
            <person name="Coil D.A."/>
            <person name="Eisen J.A."/>
        </authorList>
    </citation>
    <scope>NUCLEOTIDE SEQUENCE [LARGE SCALE GENOMIC DNA]</scope>
    <source>
        <strain evidence="3 4">UCD-SED5</strain>
    </source>
</reference>
<dbReference type="PATRIC" id="fig|218284.4.peg.1410"/>
<gene>
    <name evidence="3" type="ORF">AM506_16055</name>
</gene>
<name>A0A0P6W034_9BACI</name>
<evidence type="ECO:0000256" key="2">
    <source>
        <dbReference type="SAM" id="Phobius"/>
    </source>
</evidence>
<dbReference type="Pfam" id="PF07454">
    <property type="entry name" value="SpoIIP"/>
    <property type="match status" value="1"/>
</dbReference>
<evidence type="ECO:0000313" key="4">
    <source>
        <dbReference type="Proteomes" id="UP000050398"/>
    </source>
</evidence>
<keyword evidence="2" id="KW-0812">Transmembrane</keyword>
<dbReference type="AlphaFoldDB" id="A0A0P6W034"/>
<accession>A0A0P6W034</accession>
<organism evidence="3 4">
    <name type="scientific">Rossellomorea vietnamensis</name>
    <dbReference type="NCBI Taxonomy" id="218284"/>
    <lineage>
        <taxon>Bacteria</taxon>
        <taxon>Bacillati</taxon>
        <taxon>Bacillota</taxon>
        <taxon>Bacilli</taxon>
        <taxon>Bacillales</taxon>
        <taxon>Bacillaceae</taxon>
        <taxon>Rossellomorea</taxon>
    </lineage>
</organism>
<dbReference type="RefSeq" id="WP_060673497.1">
    <property type="nucleotide sequence ID" value="NZ_JBCNGU010000018.1"/>
</dbReference>
<sequence>MRSYKASNYVIAIQMSTILKGTLIFVAGLLSVFSMIGILTSSNPEYRLTSNSLNQAASSVKGETLYKMLALENRSFNHILKEEDQALPSFSSILFQVATNVSFEDPRSFLGRELPGFSIFDGDILVAGEGTDFTNMPIESVPPPEALESENEAPLKNVGDLKETSQKSGDVAPPLSTGNKKTVLLYFTHTRESYLPYLEGVTNPDSAMHSKINVTKVGEMVKGDLEDLGIGTSIDKTDVIQHLNNKGLNYWSAYQESRPLVQAAMTSNKDLMYMVDIHRDSQRRDMTTATINGKPYAKLAFVVGEEHPNYERNLKLASELHKRLESKYKGISRGVIAKKGSGTNGKFNQDLSGNAMLLEFGGVDNTFEELERTAKAFADVFAEYYWQAEKVDGSLTAPAVRQ</sequence>
<proteinExistence type="predicted"/>
<evidence type="ECO:0000256" key="1">
    <source>
        <dbReference type="SAM" id="MobiDB-lite"/>
    </source>
</evidence>
<dbReference type="NCBIfam" id="TIGR02867">
    <property type="entry name" value="spore_II_P"/>
    <property type="match status" value="1"/>
</dbReference>
<dbReference type="OrthoDB" id="1633470at2"/>
<keyword evidence="2" id="KW-0472">Membrane</keyword>
<comment type="caution">
    <text evidence="3">The sequence shown here is derived from an EMBL/GenBank/DDBJ whole genome shotgun (WGS) entry which is preliminary data.</text>
</comment>
<dbReference type="Proteomes" id="UP000050398">
    <property type="component" value="Unassembled WGS sequence"/>
</dbReference>
<evidence type="ECO:0000313" key="3">
    <source>
        <dbReference type="EMBL" id="KPL58628.1"/>
    </source>
</evidence>
<dbReference type="EMBL" id="LIXZ01000014">
    <property type="protein sequence ID" value="KPL58628.1"/>
    <property type="molecule type" value="Genomic_DNA"/>
</dbReference>
<dbReference type="InterPro" id="IPR010897">
    <property type="entry name" value="Spore_II_P"/>
</dbReference>
<dbReference type="eggNOG" id="COG0860">
    <property type="taxonomic scope" value="Bacteria"/>
</dbReference>
<feature type="region of interest" description="Disordered" evidence="1">
    <location>
        <begin position="141"/>
        <end position="174"/>
    </location>
</feature>
<dbReference type="SUPFAM" id="SSF53187">
    <property type="entry name" value="Zn-dependent exopeptidases"/>
    <property type="match status" value="1"/>
</dbReference>
<protein>
    <submittedName>
        <fullName evidence="3">Stage II sporulation protein P</fullName>
    </submittedName>
</protein>
<keyword evidence="2" id="KW-1133">Transmembrane helix</keyword>